<comment type="caution">
    <text evidence="1">The sequence shown here is derived from an EMBL/GenBank/DDBJ whole genome shotgun (WGS) entry which is preliminary data.</text>
</comment>
<dbReference type="EMBL" id="VJMJ01000056">
    <property type="protein sequence ID" value="KAF0739948.1"/>
    <property type="molecule type" value="Genomic_DNA"/>
</dbReference>
<sequence>MTFVGSVVGAVFGLNTKLLSNALQKVPLMRHPWEHVGLIVAGAFIGNVVSNNVENDKEEVEQLRALLGNPEQRKPLPSSD</sequence>
<reference evidence="1 2" key="1">
    <citation type="submission" date="2019-07" db="EMBL/GenBank/DDBJ databases">
        <title>Genomics analysis of Aphanomyces spp. identifies a new class of oomycete effector associated with host adaptation.</title>
        <authorList>
            <person name="Gaulin E."/>
        </authorList>
    </citation>
    <scope>NUCLEOTIDE SEQUENCE [LARGE SCALE GENOMIC DNA]</scope>
    <source>
        <strain evidence="1 2">ATCC 201684</strain>
    </source>
</reference>
<organism evidence="1 2">
    <name type="scientific">Aphanomyces euteiches</name>
    <dbReference type="NCBI Taxonomy" id="100861"/>
    <lineage>
        <taxon>Eukaryota</taxon>
        <taxon>Sar</taxon>
        <taxon>Stramenopiles</taxon>
        <taxon>Oomycota</taxon>
        <taxon>Saprolegniomycetes</taxon>
        <taxon>Saprolegniales</taxon>
        <taxon>Verrucalvaceae</taxon>
        <taxon>Aphanomyces</taxon>
    </lineage>
</organism>
<accession>A0A6G0XI31</accession>
<dbReference type="PANTHER" id="PTHR36052">
    <property type="entry name" value="EXCITATORY AMINO ACID TRANSPORTER"/>
    <property type="match status" value="1"/>
</dbReference>
<gene>
    <name evidence="1" type="ORF">Ae201684_004529</name>
</gene>
<dbReference type="AlphaFoldDB" id="A0A6G0XI31"/>
<proteinExistence type="predicted"/>
<dbReference type="Proteomes" id="UP000481153">
    <property type="component" value="Unassembled WGS sequence"/>
</dbReference>
<evidence type="ECO:0000313" key="2">
    <source>
        <dbReference type="Proteomes" id="UP000481153"/>
    </source>
</evidence>
<dbReference type="PANTHER" id="PTHR36052:SF1">
    <property type="entry name" value="EXCITATORY AMINO ACID TRANSPORTER"/>
    <property type="match status" value="1"/>
</dbReference>
<protein>
    <submittedName>
        <fullName evidence="1">Uncharacterized protein</fullName>
    </submittedName>
</protein>
<evidence type="ECO:0000313" key="1">
    <source>
        <dbReference type="EMBL" id="KAF0739948.1"/>
    </source>
</evidence>
<name>A0A6G0XI31_9STRA</name>
<dbReference type="VEuPathDB" id="FungiDB:AeMF1_013262"/>
<dbReference type="OrthoDB" id="523796at2759"/>
<keyword evidence="2" id="KW-1185">Reference proteome</keyword>